<gene>
    <name evidence="2" type="ORF">B0T15DRAFT_141499</name>
</gene>
<keyword evidence="1" id="KW-1133">Transmembrane helix</keyword>
<accession>A0AAJ0M2A6</accession>
<feature type="transmembrane region" description="Helical" evidence="1">
    <location>
        <begin position="101"/>
        <end position="127"/>
    </location>
</feature>
<protein>
    <submittedName>
        <fullName evidence="2">Uncharacterized protein</fullName>
    </submittedName>
</protein>
<sequence length="129" mass="14484">MLAERSSTWAVGLARIYDPEDLDPSPIGKLIDPGRCLMSEGFYGTVGYFPHSELVGHHPKLRESSPCHPSHFIIFHFYVLICVLLSKVFLLPLFLSLSFLLLFPCLLLASSQSAFVFCCCPLFSVLLQY</sequence>
<evidence type="ECO:0000313" key="2">
    <source>
        <dbReference type="EMBL" id="KAK3306466.1"/>
    </source>
</evidence>
<reference evidence="2" key="1">
    <citation type="journal article" date="2023" name="Mol. Phylogenet. Evol.">
        <title>Genome-scale phylogeny and comparative genomics of the fungal order Sordariales.</title>
        <authorList>
            <person name="Hensen N."/>
            <person name="Bonometti L."/>
            <person name="Westerberg I."/>
            <person name="Brannstrom I.O."/>
            <person name="Guillou S."/>
            <person name="Cros-Aarteil S."/>
            <person name="Calhoun S."/>
            <person name="Haridas S."/>
            <person name="Kuo A."/>
            <person name="Mondo S."/>
            <person name="Pangilinan J."/>
            <person name="Riley R."/>
            <person name="LaButti K."/>
            <person name="Andreopoulos B."/>
            <person name="Lipzen A."/>
            <person name="Chen C."/>
            <person name="Yan M."/>
            <person name="Daum C."/>
            <person name="Ng V."/>
            <person name="Clum A."/>
            <person name="Steindorff A."/>
            <person name="Ohm R.A."/>
            <person name="Martin F."/>
            <person name="Silar P."/>
            <person name="Natvig D.O."/>
            <person name="Lalanne C."/>
            <person name="Gautier V."/>
            <person name="Ament-Velasquez S.L."/>
            <person name="Kruys A."/>
            <person name="Hutchinson M.I."/>
            <person name="Powell A.J."/>
            <person name="Barry K."/>
            <person name="Miller A.N."/>
            <person name="Grigoriev I.V."/>
            <person name="Debuchy R."/>
            <person name="Gladieux P."/>
            <person name="Hiltunen Thoren M."/>
            <person name="Johannesson H."/>
        </authorList>
    </citation>
    <scope>NUCLEOTIDE SEQUENCE</scope>
    <source>
        <strain evidence="2">CBS 333.67</strain>
    </source>
</reference>
<keyword evidence="3" id="KW-1185">Reference proteome</keyword>
<dbReference type="EMBL" id="JAUDZG010000003">
    <property type="protein sequence ID" value="KAK3306466.1"/>
    <property type="molecule type" value="Genomic_DNA"/>
</dbReference>
<name>A0AAJ0M2A6_9PEZI</name>
<dbReference type="Proteomes" id="UP001273166">
    <property type="component" value="Unassembled WGS sequence"/>
</dbReference>
<evidence type="ECO:0000256" key="1">
    <source>
        <dbReference type="SAM" id="Phobius"/>
    </source>
</evidence>
<keyword evidence="1" id="KW-0472">Membrane</keyword>
<comment type="caution">
    <text evidence="2">The sequence shown here is derived from an EMBL/GenBank/DDBJ whole genome shotgun (WGS) entry which is preliminary data.</text>
</comment>
<dbReference type="RefSeq" id="XP_062722246.1">
    <property type="nucleotide sequence ID" value="XM_062861885.1"/>
</dbReference>
<proteinExistence type="predicted"/>
<keyword evidence="1" id="KW-0812">Transmembrane</keyword>
<dbReference type="AlphaFoldDB" id="A0AAJ0M2A6"/>
<dbReference type="GeneID" id="87880714"/>
<organism evidence="2 3">
    <name type="scientific">Chaetomium strumarium</name>
    <dbReference type="NCBI Taxonomy" id="1170767"/>
    <lineage>
        <taxon>Eukaryota</taxon>
        <taxon>Fungi</taxon>
        <taxon>Dikarya</taxon>
        <taxon>Ascomycota</taxon>
        <taxon>Pezizomycotina</taxon>
        <taxon>Sordariomycetes</taxon>
        <taxon>Sordariomycetidae</taxon>
        <taxon>Sordariales</taxon>
        <taxon>Chaetomiaceae</taxon>
        <taxon>Chaetomium</taxon>
    </lineage>
</organism>
<reference evidence="2" key="2">
    <citation type="submission" date="2023-06" db="EMBL/GenBank/DDBJ databases">
        <authorList>
            <consortium name="Lawrence Berkeley National Laboratory"/>
            <person name="Mondo S.J."/>
            <person name="Hensen N."/>
            <person name="Bonometti L."/>
            <person name="Westerberg I."/>
            <person name="Brannstrom I.O."/>
            <person name="Guillou S."/>
            <person name="Cros-Aarteil S."/>
            <person name="Calhoun S."/>
            <person name="Haridas S."/>
            <person name="Kuo A."/>
            <person name="Pangilinan J."/>
            <person name="Riley R."/>
            <person name="Labutti K."/>
            <person name="Andreopoulos B."/>
            <person name="Lipzen A."/>
            <person name="Chen C."/>
            <person name="Yanf M."/>
            <person name="Daum C."/>
            <person name="Ng V."/>
            <person name="Clum A."/>
            <person name="Steindorff A."/>
            <person name="Ohm R."/>
            <person name="Martin F."/>
            <person name="Silar P."/>
            <person name="Natvig D."/>
            <person name="Lalanne C."/>
            <person name="Gautier V."/>
            <person name="Ament-Velasquez S.L."/>
            <person name="Kruys A."/>
            <person name="Hutchinson M.I."/>
            <person name="Powell A.J."/>
            <person name="Barry K."/>
            <person name="Miller A.N."/>
            <person name="Grigoriev I.V."/>
            <person name="Debuchy R."/>
            <person name="Gladieux P."/>
            <person name="Thoren M.H."/>
            <person name="Johannesson H."/>
        </authorList>
    </citation>
    <scope>NUCLEOTIDE SEQUENCE</scope>
    <source>
        <strain evidence="2">CBS 333.67</strain>
    </source>
</reference>
<evidence type="ECO:0000313" key="3">
    <source>
        <dbReference type="Proteomes" id="UP001273166"/>
    </source>
</evidence>
<feature type="transmembrane region" description="Helical" evidence="1">
    <location>
        <begin position="72"/>
        <end position="95"/>
    </location>
</feature>